<feature type="compositionally biased region" description="Polar residues" evidence="1">
    <location>
        <begin position="227"/>
        <end position="238"/>
    </location>
</feature>
<feature type="compositionally biased region" description="Polar residues" evidence="1">
    <location>
        <begin position="163"/>
        <end position="181"/>
    </location>
</feature>
<evidence type="ECO:0000313" key="2">
    <source>
        <dbReference type="Proteomes" id="UP000087171"/>
    </source>
</evidence>
<feature type="region of interest" description="Disordered" evidence="1">
    <location>
        <begin position="152"/>
        <end position="251"/>
    </location>
</feature>
<protein>
    <submittedName>
        <fullName evidence="3">Extensin-like</fullName>
    </submittedName>
</protein>
<name>A0A1S3DY98_CICAR</name>
<feature type="compositionally biased region" description="Acidic residues" evidence="1">
    <location>
        <begin position="344"/>
        <end position="353"/>
    </location>
</feature>
<evidence type="ECO:0000313" key="3">
    <source>
        <dbReference type="RefSeq" id="XP_012568467.1"/>
    </source>
</evidence>
<feature type="compositionally biased region" description="Low complexity" evidence="1">
    <location>
        <begin position="191"/>
        <end position="200"/>
    </location>
</feature>
<reference evidence="3" key="2">
    <citation type="submission" date="2025-08" db="UniProtKB">
        <authorList>
            <consortium name="RefSeq"/>
        </authorList>
    </citation>
    <scope>IDENTIFICATION</scope>
    <source>
        <tissue evidence="3">Etiolated seedlings</tissue>
    </source>
</reference>
<reference evidence="2" key="1">
    <citation type="journal article" date="2013" name="Nat. Biotechnol.">
        <title>Draft genome sequence of chickpea (Cicer arietinum) provides a resource for trait improvement.</title>
        <authorList>
            <person name="Varshney R.K."/>
            <person name="Song C."/>
            <person name="Saxena R.K."/>
            <person name="Azam S."/>
            <person name="Yu S."/>
            <person name="Sharpe A.G."/>
            <person name="Cannon S."/>
            <person name="Baek J."/>
            <person name="Rosen B.D."/>
            <person name="Tar'an B."/>
            <person name="Millan T."/>
            <person name="Zhang X."/>
            <person name="Ramsay L.D."/>
            <person name="Iwata A."/>
            <person name="Wang Y."/>
            <person name="Nelson W."/>
            <person name="Farmer A.D."/>
            <person name="Gaur P.M."/>
            <person name="Soderlund C."/>
            <person name="Penmetsa R.V."/>
            <person name="Xu C."/>
            <person name="Bharti A.K."/>
            <person name="He W."/>
            <person name="Winter P."/>
            <person name="Zhao S."/>
            <person name="Hane J.K."/>
            <person name="Carrasquilla-Garcia N."/>
            <person name="Condie J.A."/>
            <person name="Upadhyaya H.D."/>
            <person name="Luo M.C."/>
            <person name="Thudi M."/>
            <person name="Gowda C.L."/>
            <person name="Singh N.P."/>
            <person name="Lichtenzveig J."/>
            <person name="Gali K.K."/>
            <person name="Rubio J."/>
            <person name="Nadarajan N."/>
            <person name="Dolezel J."/>
            <person name="Bansal K.C."/>
            <person name="Xu X."/>
            <person name="Edwards D."/>
            <person name="Zhang G."/>
            <person name="Kahl G."/>
            <person name="Gil J."/>
            <person name="Singh K.B."/>
            <person name="Datta S.K."/>
            <person name="Jackson S.A."/>
            <person name="Wang J."/>
            <person name="Cook D.R."/>
        </authorList>
    </citation>
    <scope>NUCLEOTIDE SEQUENCE [LARGE SCALE GENOMIC DNA]</scope>
    <source>
        <strain evidence="2">cv. CDC Frontier</strain>
    </source>
</reference>
<keyword evidence="2" id="KW-1185">Reference proteome</keyword>
<feature type="region of interest" description="Disordered" evidence="1">
    <location>
        <begin position="98"/>
        <end position="118"/>
    </location>
</feature>
<organism evidence="2 3">
    <name type="scientific">Cicer arietinum</name>
    <name type="common">Chickpea</name>
    <name type="synonym">Garbanzo</name>
    <dbReference type="NCBI Taxonomy" id="3827"/>
    <lineage>
        <taxon>Eukaryota</taxon>
        <taxon>Viridiplantae</taxon>
        <taxon>Streptophyta</taxon>
        <taxon>Embryophyta</taxon>
        <taxon>Tracheophyta</taxon>
        <taxon>Spermatophyta</taxon>
        <taxon>Magnoliopsida</taxon>
        <taxon>eudicotyledons</taxon>
        <taxon>Gunneridae</taxon>
        <taxon>Pentapetalae</taxon>
        <taxon>rosids</taxon>
        <taxon>fabids</taxon>
        <taxon>Fabales</taxon>
        <taxon>Fabaceae</taxon>
        <taxon>Papilionoideae</taxon>
        <taxon>50 kb inversion clade</taxon>
        <taxon>NPAAA clade</taxon>
        <taxon>Hologalegina</taxon>
        <taxon>IRL clade</taxon>
        <taxon>Cicereae</taxon>
        <taxon>Cicer</taxon>
    </lineage>
</organism>
<sequence>MNNSLQYVACRTSFEKSIMKRTKRSTKKRVVKVNIPPSNSTSITQPHLAPPLFQPQLTQPQLTPPLFQPQLTQPQPLPIPLQPQLTQPQLTPPLFQPQLTQPQLTPPLFQPQLTQPQLTPPLFQPQLTQPQPLPIPLLFQPQPQPILFVFQPQPFTPSFQPQSNQLIHPQPQSRPKSTQSHPPISQPPPIYRSRPQSTQSYPPPPQSQAQPRLRSKSKQSHPPPLQAQPQARSSSSHISGEENTSKNPILLKGDGFDQHKLLISTIASILRSSLEEGKPSWKKLSKDKRNDLFDLFKKRFTWPPTLNDMVRRNFEKRSAAKMSLQSEGFVGSSSHPNSSPQLNDETDEDSEDVGSDHIE</sequence>
<feature type="compositionally biased region" description="Polar residues" evidence="1">
    <location>
        <begin position="323"/>
        <end position="343"/>
    </location>
</feature>
<feature type="compositionally biased region" description="Low complexity" evidence="1">
    <location>
        <begin position="152"/>
        <end position="162"/>
    </location>
</feature>
<dbReference type="Proteomes" id="UP000087171">
    <property type="component" value="Chromosome Ca2"/>
</dbReference>
<evidence type="ECO:0000256" key="1">
    <source>
        <dbReference type="SAM" id="MobiDB-lite"/>
    </source>
</evidence>
<gene>
    <name evidence="3" type="primary">LOC101506917</name>
</gene>
<dbReference type="AlphaFoldDB" id="A0A1S3DY98"/>
<dbReference type="OrthoDB" id="1430883at2759"/>
<accession>A0A1S3DY98</accession>
<dbReference type="PRINTS" id="PR01217">
    <property type="entry name" value="PRICHEXTENSN"/>
</dbReference>
<dbReference type="RefSeq" id="XP_012568467.1">
    <property type="nucleotide sequence ID" value="XM_012713013.1"/>
</dbReference>
<feature type="region of interest" description="Disordered" evidence="1">
    <location>
        <begin position="322"/>
        <end position="359"/>
    </location>
</feature>
<proteinExistence type="predicted"/>